<feature type="region of interest" description="Disordered" evidence="1">
    <location>
        <begin position="51"/>
        <end position="83"/>
    </location>
</feature>
<feature type="compositionally biased region" description="Basic and acidic residues" evidence="1">
    <location>
        <begin position="69"/>
        <end position="83"/>
    </location>
</feature>
<sequence length="83" mass="9154">FQERIERVEAAELKTAIGAIAEKHKVDVKQLIELGITDLKAIESIAKTMANAKPFNPDSGESVGGVGKTEQEKLDRRYPSMKK</sequence>
<protein>
    <submittedName>
        <fullName evidence="2">Uncharacterized protein</fullName>
    </submittedName>
</protein>
<dbReference type="AlphaFoldDB" id="A0A0F9EA67"/>
<gene>
    <name evidence="2" type="ORF">LCGC14_2100670</name>
</gene>
<evidence type="ECO:0000313" key="2">
    <source>
        <dbReference type="EMBL" id="KKL70859.1"/>
    </source>
</evidence>
<accession>A0A0F9EA67</accession>
<dbReference type="EMBL" id="LAZR01025767">
    <property type="protein sequence ID" value="KKL70859.1"/>
    <property type="molecule type" value="Genomic_DNA"/>
</dbReference>
<proteinExistence type="predicted"/>
<comment type="caution">
    <text evidence="2">The sequence shown here is derived from an EMBL/GenBank/DDBJ whole genome shotgun (WGS) entry which is preliminary data.</text>
</comment>
<feature type="non-terminal residue" evidence="2">
    <location>
        <position position="1"/>
    </location>
</feature>
<organism evidence="2">
    <name type="scientific">marine sediment metagenome</name>
    <dbReference type="NCBI Taxonomy" id="412755"/>
    <lineage>
        <taxon>unclassified sequences</taxon>
        <taxon>metagenomes</taxon>
        <taxon>ecological metagenomes</taxon>
    </lineage>
</organism>
<name>A0A0F9EA67_9ZZZZ</name>
<reference evidence="2" key="1">
    <citation type="journal article" date="2015" name="Nature">
        <title>Complex archaea that bridge the gap between prokaryotes and eukaryotes.</title>
        <authorList>
            <person name="Spang A."/>
            <person name="Saw J.H."/>
            <person name="Jorgensen S.L."/>
            <person name="Zaremba-Niedzwiedzka K."/>
            <person name="Martijn J."/>
            <person name="Lind A.E."/>
            <person name="van Eijk R."/>
            <person name="Schleper C."/>
            <person name="Guy L."/>
            <person name="Ettema T.J."/>
        </authorList>
    </citation>
    <scope>NUCLEOTIDE SEQUENCE</scope>
</reference>
<evidence type="ECO:0000256" key="1">
    <source>
        <dbReference type="SAM" id="MobiDB-lite"/>
    </source>
</evidence>